<evidence type="ECO:0000256" key="5">
    <source>
        <dbReference type="ARBA" id="ARBA00022741"/>
    </source>
</evidence>
<keyword evidence="10" id="KW-0675">Receptor</keyword>
<evidence type="ECO:0000256" key="9">
    <source>
        <dbReference type="ARBA" id="ARBA00023136"/>
    </source>
</evidence>
<dbReference type="GO" id="GO:0016787">
    <property type="term" value="F:hydrolase activity"/>
    <property type="evidence" value="ECO:0007669"/>
    <property type="project" value="UniProtKB-KW"/>
</dbReference>
<evidence type="ECO:0000256" key="11">
    <source>
        <dbReference type="SAM" id="Phobius"/>
    </source>
</evidence>
<dbReference type="EMBL" id="KV407460">
    <property type="protein sequence ID" value="KZF21556.1"/>
    <property type="molecule type" value="Genomic_DNA"/>
</dbReference>
<evidence type="ECO:0000256" key="7">
    <source>
        <dbReference type="ARBA" id="ARBA00022989"/>
    </source>
</evidence>
<dbReference type="InParanoid" id="A0A165FZ71"/>
<dbReference type="OrthoDB" id="41266at2759"/>
<gene>
    <name evidence="12" type="ORF">L228DRAFT_283705</name>
</gene>
<dbReference type="Pfam" id="PF09439">
    <property type="entry name" value="SRPRB"/>
    <property type="match status" value="1"/>
</dbReference>
<feature type="transmembrane region" description="Helical" evidence="11">
    <location>
        <begin position="20"/>
        <end position="40"/>
    </location>
</feature>
<dbReference type="STRING" id="1328760.A0A165FZ71"/>
<accession>A0A165FZ71</accession>
<dbReference type="CDD" id="cd04105">
    <property type="entry name" value="SR_beta"/>
    <property type="match status" value="1"/>
</dbReference>
<keyword evidence="7 11" id="KW-1133">Transmembrane helix</keyword>
<dbReference type="SUPFAM" id="SSF52540">
    <property type="entry name" value="P-loop containing nucleoside triphosphate hydrolases"/>
    <property type="match status" value="1"/>
</dbReference>
<comment type="similarity">
    <text evidence="2">Belongs to the SRP receptor beta subunit family.</text>
</comment>
<dbReference type="InterPro" id="IPR019009">
    <property type="entry name" value="SRP_receptor_beta_su"/>
</dbReference>
<dbReference type="Proteomes" id="UP000076632">
    <property type="component" value="Unassembled WGS sequence"/>
</dbReference>
<keyword evidence="13" id="KW-1185">Reference proteome</keyword>
<evidence type="ECO:0000256" key="4">
    <source>
        <dbReference type="ARBA" id="ARBA00022692"/>
    </source>
</evidence>
<dbReference type="OMA" id="WWIAQRI"/>
<protein>
    <recommendedName>
        <fullName evidence="3">Signal recognition particle receptor subunit beta</fullName>
    </recommendedName>
</protein>
<dbReference type="InterPro" id="IPR027417">
    <property type="entry name" value="P-loop_NTPase"/>
</dbReference>
<evidence type="ECO:0000313" key="13">
    <source>
        <dbReference type="Proteomes" id="UP000076632"/>
    </source>
</evidence>
<keyword evidence="9 11" id="KW-0472">Membrane</keyword>
<dbReference type="GO" id="GO:0005525">
    <property type="term" value="F:GTP binding"/>
    <property type="evidence" value="ECO:0007669"/>
    <property type="project" value="UniProtKB-KW"/>
</dbReference>
<evidence type="ECO:0000256" key="6">
    <source>
        <dbReference type="ARBA" id="ARBA00022824"/>
    </source>
</evidence>
<dbReference type="FunCoup" id="A0A165FZ71">
    <property type="interactions" value="629"/>
</dbReference>
<dbReference type="Gene3D" id="3.40.50.300">
    <property type="entry name" value="P-loop containing nucleotide triphosphate hydrolases"/>
    <property type="match status" value="1"/>
</dbReference>
<evidence type="ECO:0000256" key="2">
    <source>
        <dbReference type="ARBA" id="ARBA00005619"/>
    </source>
</evidence>
<keyword evidence="5" id="KW-0547">Nucleotide-binding</keyword>
<organism evidence="12 13">
    <name type="scientific">Xylona heveae (strain CBS 132557 / TC161)</name>
    <dbReference type="NCBI Taxonomy" id="1328760"/>
    <lineage>
        <taxon>Eukaryota</taxon>
        <taxon>Fungi</taxon>
        <taxon>Dikarya</taxon>
        <taxon>Ascomycota</taxon>
        <taxon>Pezizomycotina</taxon>
        <taxon>Xylonomycetes</taxon>
        <taxon>Xylonales</taxon>
        <taxon>Xylonaceae</taxon>
        <taxon>Xylona</taxon>
    </lineage>
</organism>
<evidence type="ECO:0000256" key="10">
    <source>
        <dbReference type="ARBA" id="ARBA00023170"/>
    </source>
</evidence>
<reference evidence="12 13" key="1">
    <citation type="journal article" date="2016" name="Fungal Biol.">
        <title>The genome of Xylona heveae provides a window into fungal endophytism.</title>
        <authorList>
            <person name="Gazis R."/>
            <person name="Kuo A."/>
            <person name="Riley R."/>
            <person name="LaButti K."/>
            <person name="Lipzen A."/>
            <person name="Lin J."/>
            <person name="Amirebrahimi M."/>
            <person name="Hesse C.N."/>
            <person name="Spatafora J.W."/>
            <person name="Henrissat B."/>
            <person name="Hainaut M."/>
            <person name="Grigoriev I.V."/>
            <person name="Hibbett D.S."/>
        </authorList>
    </citation>
    <scope>NUCLEOTIDE SEQUENCE [LARGE SCALE GENOMIC DNA]</scope>
    <source>
        <strain evidence="12 13">TC161</strain>
    </source>
</reference>
<dbReference type="RefSeq" id="XP_018187111.1">
    <property type="nucleotide sequence ID" value="XM_018336138.1"/>
</dbReference>
<keyword evidence="4 11" id="KW-0812">Transmembrane</keyword>
<name>A0A165FZ71_XYLHT</name>
<keyword evidence="8" id="KW-0342">GTP-binding</keyword>
<dbReference type="AlphaFoldDB" id="A0A165FZ71"/>
<sequence>MTWAHPEGWLSQALHPSLTVIVITIAIALAVPLFLHFVLFRSSSSRTLPSFLIVGPSGAGKTSLLTLFERGSPATTHTSQTPLTVEAALPVTTTAASNRYRSSHDPSSKEHKIFLLVDTPGHGKLRHHAFENITSPQHLKGIVFLVDAANLSTGAGGPTDAGLREAAEYLHDILLMLQKRAMGTKKVPEMPLLIAANKQDLFTALPAPLVKAALEAEITKVRESRSKGLLDSGIGMGDSDMAEEKEWLGEGGEGKFEFAQMEDVGVSVTIAGGSVLGGEGPEVGKWWDWIAESL</sequence>
<keyword evidence="6" id="KW-0256">Endoplasmic reticulum</keyword>
<evidence type="ECO:0000256" key="3">
    <source>
        <dbReference type="ARBA" id="ARBA00020256"/>
    </source>
</evidence>
<evidence type="ECO:0000256" key="8">
    <source>
        <dbReference type="ARBA" id="ARBA00023134"/>
    </source>
</evidence>
<evidence type="ECO:0000256" key="1">
    <source>
        <dbReference type="ARBA" id="ARBA00004389"/>
    </source>
</evidence>
<dbReference type="GO" id="GO:0005789">
    <property type="term" value="C:endoplasmic reticulum membrane"/>
    <property type="evidence" value="ECO:0007669"/>
    <property type="project" value="UniProtKB-SubCell"/>
</dbReference>
<comment type="subcellular location">
    <subcellularLocation>
        <location evidence="1">Endoplasmic reticulum membrane</location>
        <topology evidence="1">Single-pass membrane protein</topology>
    </subcellularLocation>
</comment>
<evidence type="ECO:0000313" key="12">
    <source>
        <dbReference type="EMBL" id="KZF21556.1"/>
    </source>
</evidence>
<proteinExistence type="inferred from homology"/>
<dbReference type="GeneID" id="28901275"/>
<keyword evidence="12" id="KW-0378">Hydrolase</keyword>
<dbReference type="PRINTS" id="PR00449">
    <property type="entry name" value="RASTRNSFRMNG"/>
</dbReference>